<dbReference type="GO" id="GO:0035556">
    <property type="term" value="P:intracellular signal transduction"/>
    <property type="evidence" value="ECO:0007669"/>
    <property type="project" value="InterPro"/>
</dbReference>
<dbReference type="Proteomes" id="UP000192578">
    <property type="component" value="Unassembled WGS sequence"/>
</dbReference>
<evidence type="ECO:0000259" key="16">
    <source>
        <dbReference type="PROSITE" id="PS50125"/>
    </source>
</evidence>
<keyword evidence="12" id="KW-0456">Lyase</keyword>
<dbReference type="Gene3D" id="1.10.510.10">
    <property type="entry name" value="Transferase(Phosphotransferase) domain 1"/>
    <property type="match status" value="1"/>
</dbReference>
<dbReference type="InterPro" id="IPR029787">
    <property type="entry name" value="Nucleotide_cyclase"/>
</dbReference>
<evidence type="ECO:0000313" key="17">
    <source>
        <dbReference type="EMBL" id="OQV18989.1"/>
    </source>
</evidence>
<dbReference type="InterPro" id="IPR028082">
    <property type="entry name" value="Peripla_BP_I"/>
</dbReference>
<dbReference type="GO" id="GO:0004672">
    <property type="term" value="F:protein kinase activity"/>
    <property type="evidence" value="ECO:0007669"/>
    <property type="project" value="InterPro"/>
</dbReference>
<reference evidence="18" key="1">
    <citation type="submission" date="2017-01" db="EMBL/GenBank/DDBJ databases">
        <title>Comparative genomics of anhydrobiosis in the tardigrade Hypsibius dujardini.</title>
        <authorList>
            <person name="Yoshida Y."/>
            <person name="Koutsovoulos G."/>
            <person name="Laetsch D."/>
            <person name="Stevens L."/>
            <person name="Kumar S."/>
            <person name="Horikawa D."/>
            <person name="Ishino K."/>
            <person name="Komine S."/>
            <person name="Tomita M."/>
            <person name="Blaxter M."/>
            <person name="Arakawa K."/>
        </authorList>
    </citation>
    <scope>NUCLEOTIDE SEQUENCE [LARGE SCALE GENOMIC DNA]</scope>
    <source>
        <strain evidence="18">Z151</strain>
    </source>
</reference>
<dbReference type="InterPro" id="IPR001245">
    <property type="entry name" value="Ser-Thr/Tyr_kinase_cat_dom"/>
</dbReference>
<dbReference type="GO" id="GO:0005524">
    <property type="term" value="F:ATP binding"/>
    <property type="evidence" value="ECO:0007669"/>
    <property type="project" value="InterPro"/>
</dbReference>
<dbReference type="AlphaFoldDB" id="A0A1W0WUU7"/>
<evidence type="ECO:0000256" key="3">
    <source>
        <dbReference type="ARBA" id="ARBA00012202"/>
    </source>
</evidence>
<dbReference type="InterPro" id="IPR000719">
    <property type="entry name" value="Prot_kinase_dom"/>
</dbReference>
<evidence type="ECO:0000256" key="1">
    <source>
        <dbReference type="ARBA" id="ARBA00001436"/>
    </source>
</evidence>
<dbReference type="PROSITE" id="PS50125">
    <property type="entry name" value="GUANYLATE_CYCLASE_2"/>
    <property type="match status" value="1"/>
</dbReference>
<evidence type="ECO:0000313" key="18">
    <source>
        <dbReference type="Proteomes" id="UP000192578"/>
    </source>
</evidence>
<dbReference type="CDD" id="cd06352">
    <property type="entry name" value="PBP1_NPR_GC-like"/>
    <property type="match status" value="1"/>
</dbReference>
<evidence type="ECO:0000256" key="12">
    <source>
        <dbReference type="ARBA" id="ARBA00023239"/>
    </source>
</evidence>
<keyword evidence="13" id="KW-0141">cGMP biosynthesis</keyword>
<comment type="caution">
    <text evidence="17">The sequence shown here is derived from an EMBL/GenBank/DDBJ whole genome shotgun (WGS) entry which is preliminary data.</text>
</comment>
<evidence type="ECO:0000256" key="4">
    <source>
        <dbReference type="ARBA" id="ARBA00022692"/>
    </source>
</evidence>
<evidence type="ECO:0000256" key="10">
    <source>
        <dbReference type="ARBA" id="ARBA00023170"/>
    </source>
</evidence>
<keyword evidence="6" id="KW-0547">Nucleotide-binding</keyword>
<keyword evidence="11" id="KW-0325">Glycoprotein</keyword>
<dbReference type="PROSITE" id="PS50011">
    <property type="entry name" value="PROTEIN_KINASE_DOM"/>
    <property type="match status" value="1"/>
</dbReference>
<dbReference type="CDD" id="cd07302">
    <property type="entry name" value="CHD"/>
    <property type="match status" value="1"/>
</dbReference>
<dbReference type="GO" id="GO:0001653">
    <property type="term" value="F:peptide receptor activity"/>
    <property type="evidence" value="ECO:0007669"/>
    <property type="project" value="TreeGrafter"/>
</dbReference>
<dbReference type="InterPro" id="IPR050401">
    <property type="entry name" value="Cyclic_nucleotide_synthase"/>
</dbReference>
<comment type="subcellular location">
    <subcellularLocation>
        <location evidence="2">Membrane</location>
        <topology evidence="2">Single-pass type I membrane protein</topology>
    </subcellularLocation>
</comment>
<dbReference type="InterPro" id="IPR001170">
    <property type="entry name" value="ANPR/GUC"/>
</dbReference>
<evidence type="ECO:0000256" key="14">
    <source>
        <dbReference type="SAM" id="Phobius"/>
    </source>
</evidence>
<dbReference type="OrthoDB" id="1890790at2759"/>
<sequence length="1074" mass="119479">MNLHVILPREVSQGDTVMNVCVIMERDSQKVTVNYDKLAAAIDLALNYVEEEVLVDTGITLRHIYRDAGRICGTNHIAARAALKLFTDGIECDAYLGPGCVDAASDICNIASYRNTPAFAIPAGSLVSTSAPRSLFPQLIRMSYQVSKVTVVIVEALRHLSFKHTFCIVDYSTGFYQALGEALFDLFRVSEPEFLRYSHFVYVDTNDTDSVYLEHLKTAQKYARAVLLLTNGLLTRRLMIMAKDCGMTHGDYIYFAVELFESNSWGILSPAGTDGRDADAASAFRSLLVISLEDRKSRYWDGFQTSFFVRATSVYNYSFVQDGKVASIMNPMVTAVFDGVVLYANALRAVHTLGQSVREPAHVLTALRGKTYFSPLTVEIIIDAEGDRVVSYAVSEIFGGDQYNTVMELNHSSGGLLYDGNLTWVGGFAPMDVPYCGYLGQEPRCRDHTSSAIAIGAALALFGIFLTAMATSIYIKWRKTQDPFWWRISFEDLDFSSKDIKAELNAGKLQGSGTISVRSDGELIPKRFNYQKAELHGVHLAVIRLPSQCCRPSARLLKELNMLRTVHHPNLVRFVGICLGEQNFCFYLLEEFCEKGPLTALMANDAVDLDAVFKNSFIKDIIEGMAFLHSGPVVSHGFLTSACCMVNSKFTVKLDDYGTTQFREAVEFLPPKLTDKADRCSADCSYLWRAPELLRDIMPPKGTPKGTRLFGLAIRLHLRRRLYQHCTAGDVYSFGMVMQEIICRSGPFLLPLGLDGVNALTLKELIMEVKRGVIPPCRPKVPASACAPSMYELLQHCWEEEPEDRPTFAQLRDTLKKNRTGGKSIVDHLLERMEEYSNELELEVARKTDQFKAEKARSDNLLKNMLPKATAEALTRGETITPESFSSVTIFFSDIVGFADICSRISPLDVLEALNSVYHWSDTIMEKYDVYKVEAIADIFMVASGLPIRNENRHVTIMASLALELKGKVTGIRIPNQSSDSLQMRLGMHSGPCVAGIVGLKMPRYCLFGDSVNTASRMQSHGEVNKIHLSQSAAELLTLASDAFLLERRGETMIKGKGMMTTFWLTGVISPQPQ</sequence>
<dbReference type="GO" id="GO:0004016">
    <property type="term" value="F:adenylate cyclase activity"/>
    <property type="evidence" value="ECO:0007669"/>
    <property type="project" value="TreeGrafter"/>
</dbReference>
<dbReference type="Pfam" id="PF01094">
    <property type="entry name" value="ANF_receptor"/>
    <property type="match status" value="1"/>
</dbReference>
<dbReference type="SMART" id="SM00044">
    <property type="entry name" value="CYCc"/>
    <property type="match status" value="1"/>
</dbReference>
<dbReference type="Pfam" id="PF00211">
    <property type="entry name" value="Guanylate_cyc"/>
    <property type="match status" value="1"/>
</dbReference>
<keyword evidence="18" id="KW-1185">Reference proteome</keyword>
<evidence type="ECO:0000256" key="6">
    <source>
        <dbReference type="ARBA" id="ARBA00022741"/>
    </source>
</evidence>
<evidence type="ECO:0000256" key="8">
    <source>
        <dbReference type="ARBA" id="ARBA00023134"/>
    </source>
</evidence>
<comment type="catalytic activity">
    <reaction evidence="1">
        <text>GTP = 3',5'-cyclic GMP + diphosphate</text>
        <dbReference type="Rhea" id="RHEA:13665"/>
        <dbReference type="ChEBI" id="CHEBI:33019"/>
        <dbReference type="ChEBI" id="CHEBI:37565"/>
        <dbReference type="ChEBI" id="CHEBI:57746"/>
        <dbReference type="EC" id="4.6.1.2"/>
    </reaction>
</comment>
<evidence type="ECO:0000259" key="15">
    <source>
        <dbReference type="PROSITE" id="PS50011"/>
    </source>
</evidence>
<dbReference type="FunFam" id="3.30.70.1230:FF:000030">
    <property type="entry name" value="Si:ch211-215j19.12"/>
    <property type="match status" value="1"/>
</dbReference>
<dbReference type="PANTHER" id="PTHR11920">
    <property type="entry name" value="GUANYLYL CYCLASE"/>
    <property type="match status" value="1"/>
</dbReference>
<protein>
    <recommendedName>
        <fullName evidence="3">guanylate cyclase</fullName>
        <ecNumber evidence="3">4.6.1.2</ecNumber>
    </recommendedName>
</protein>
<keyword evidence="5" id="KW-0732">Signal</keyword>
<feature type="transmembrane region" description="Helical" evidence="14">
    <location>
        <begin position="452"/>
        <end position="475"/>
    </location>
</feature>
<evidence type="ECO:0000256" key="2">
    <source>
        <dbReference type="ARBA" id="ARBA00004479"/>
    </source>
</evidence>
<dbReference type="InterPro" id="IPR011009">
    <property type="entry name" value="Kinase-like_dom_sf"/>
</dbReference>
<evidence type="ECO:0000256" key="7">
    <source>
        <dbReference type="ARBA" id="ARBA00022989"/>
    </source>
</evidence>
<keyword evidence="8" id="KW-0342">GTP-binding</keyword>
<evidence type="ECO:0000256" key="9">
    <source>
        <dbReference type="ARBA" id="ARBA00023136"/>
    </source>
</evidence>
<feature type="domain" description="Guanylate cyclase" evidence="16">
    <location>
        <begin position="889"/>
        <end position="1019"/>
    </location>
</feature>
<proteinExistence type="predicted"/>
<dbReference type="SUPFAM" id="SSF56112">
    <property type="entry name" value="Protein kinase-like (PK-like)"/>
    <property type="match status" value="1"/>
</dbReference>
<keyword evidence="9 14" id="KW-0472">Membrane</keyword>
<organism evidence="17 18">
    <name type="scientific">Hypsibius exemplaris</name>
    <name type="common">Freshwater tardigrade</name>
    <dbReference type="NCBI Taxonomy" id="2072580"/>
    <lineage>
        <taxon>Eukaryota</taxon>
        <taxon>Metazoa</taxon>
        <taxon>Ecdysozoa</taxon>
        <taxon>Tardigrada</taxon>
        <taxon>Eutardigrada</taxon>
        <taxon>Parachela</taxon>
        <taxon>Hypsibioidea</taxon>
        <taxon>Hypsibiidae</taxon>
        <taxon>Hypsibius</taxon>
    </lineage>
</organism>
<dbReference type="InterPro" id="IPR001054">
    <property type="entry name" value="A/G_cyclase"/>
</dbReference>
<feature type="domain" description="Protein kinase" evidence="15">
    <location>
        <begin position="504"/>
        <end position="815"/>
    </location>
</feature>
<dbReference type="SUPFAM" id="SSF53822">
    <property type="entry name" value="Periplasmic binding protein-like I"/>
    <property type="match status" value="1"/>
</dbReference>
<evidence type="ECO:0000256" key="13">
    <source>
        <dbReference type="ARBA" id="ARBA00023293"/>
    </source>
</evidence>
<dbReference type="GO" id="GO:0007168">
    <property type="term" value="P:receptor guanylyl cyclase signaling pathway"/>
    <property type="evidence" value="ECO:0007669"/>
    <property type="project" value="TreeGrafter"/>
</dbReference>
<dbReference type="PANTHER" id="PTHR11920:SF501">
    <property type="entry name" value="GUANYLATE CYCLASE 32E"/>
    <property type="match status" value="1"/>
</dbReference>
<evidence type="ECO:0000256" key="11">
    <source>
        <dbReference type="ARBA" id="ARBA00023180"/>
    </source>
</evidence>
<name>A0A1W0WUU7_HYPEX</name>
<dbReference type="GO" id="GO:0004383">
    <property type="term" value="F:guanylate cyclase activity"/>
    <property type="evidence" value="ECO:0007669"/>
    <property type="project" value="UniProtKB-EC"/>
</dbReference>
<accession>A0A1W0WUU7</accession>
<dbReference type="Gene3D" id="3.30.70.1230">
    <property type="entry name" value="Nucleotide cyclase"/>
    <property type="match status" value="1"/>
</dbReference>
<dbReference type="SUPFAM" id="SSF55073">
    <property type="entry name" value="Nucleotide cyclase"/>
    <property type="match status" value="1"/>
</dbReference>
<dbReference type="PRINTS" id="PR00255">
    <property type="entry name" value="NATPEPTIDER"/>
</dbReference>
<dbReference type="GO" id="GO:0005886">
    <property type="term" value="C:plasma membrane"/>
    <property type="evidence" value="ECO:0007669"/>
    <property type="project" value="TreeGrafter"/>
</dbReference>
<dbReference type="Gene3D" id="3.40.50.2300">
    <property type="match status" value="2"/>
</dbReference>
<keyword evidence="10 17" id="KW-0675">Receptor</keyword>
<keyword evidence="4 14" id="KW-0812">Transmembrane</keyword>
<evidence type="ECO:0000256" key="5">
    <source>
        <dbReference type="ARBA" id="ARBA00022729"/>
    </source>
</evidence>
<dbReference type="Pfam" id="PF07714">
    <property type="entry name" value="PK_Tyr_Ser-Thr"/>
    <property type="match status" value="2"/>
</dbReference>
<keyword evidence="7 14" id="KW-1133">Transmembrane helix</keyword>
<dbReference type="InterPro" id="IPR001828">
    <property type="entry name" value="ANF_lig-bd_rcpt"/>
</dbReference>
<gene>
    <name evidence="17" type="ORF">BV898_07044</name>
</gene>
<dbReference type="EMBL" id="MTYJ01000044">
    <property type="protein sequence ID" value="OQV18989.1"/>
    <property type="molecule type" value="Genomic_DNA"/>
</dbReference>
<dbReference type="EC" id="4.6.1.2" evidence="3"/>